<dbReference type="SUPFAM" id="SSF51197">
    <property type="entry name" value="Clavaminate synthase-like"/>
    <property type="match status" value="1"/>
</dbReference>
<comment type="function">
    <text evidence="3">2-oxoglutarate-dependent dioxygenase essential for auxin catabolism and maintenance of auxin homeostasis in reproductive organs. Catalyzes the irreversible oxidation of indole-3-acetic acid (IAA) to the biologically inactive 2-oxoindole-3-acetic acid (OxIAA).</text>
</comment>
<dbReference type="InterPro" id="IPR044861">
    <property type="entry name" value="IPNS-like_FE2OG_OXY"/>
</dbReference>
<comment type="caution">
    <text evidence="8">The sequence shown here is derived from an EMBL/GenBank/DDBJ whole genome shotgun (WGS) entry which is preliminary data.</text>
</comment>
<dbReference type="InterPro" id="IPR027443">
    <property type="entry name" value="IPNS-like_sf"/>
</dbReference>
<dbReference type="InterPro" id="IPR050231">
    <property type="entry name" value="Iron_ascorbate_oxido_reductase"/>
</dbReference>
<feature type="domain" description="Fe2OG dioxygenase" evidence="7">
    <location>
        <begin position="149"/>
        <end position="251"/>
    </location>
</feature>
<dbReference type="FunFam" id="2.60.120.330:FF:000017">
    <property type="entry name" value="2-oxoglutarate-dependent dioxygenase DAO"/>
    <property type="match status" value="1"/>
</dbReference>
<dbReference type="PANTHER" id="PTHR47990">
    <property type="entry name" value="2-OXOGLUTARATE (2OG) AND FE(II)-DEPENDENT OXYGENASE SUPERFAMILY PROTEIN-RELATED"/>
    <property type="match status" value="1"/>
</dbReference>
<evidence type="ECO:0000313" key="8">
    <source>
        <dbReference type="EMBL" id="KAK1382930.1"/>
    </source>
</evidence>
<evidence type="ECO:0000256" key="3">
    <source>
        <dbReference type="ARBA" id="ARBA00054658"/>
    </source>
</evidence>
<evidence type="ECO:0000256" key="2">
    <source>
        <dbReference type="ARBA" id="ARBA00023004"/>
    </source>
</evidence>
<proteinExistence type="inferred from homology"/>
<dbReference type="InterPro" id="IPR005123">
    <property type="entry name" value="Oxoglu/Fe-dep_dioxygenase_dom"/>
</dbReference>
<protein>
    <recommendedName>
        <fullName evidence="4">2-oxoglutarate-dependent dioxygenase DAO</fullName>
    </recommendedName>
    <alternativeName>
        <fullName evidence="5">Protein DIOXYGENASE FOR AUXIN OXIDATION</fullName>
    </alternativeName>
</protein>
<evidence type="ECO:0000256" key="5">
    <source>
        <dbReference type="ARBA" id="ARBA00076740"/>
    </source>
</evidence>
<accession>A0AAD8IFH8</accession>
<dbReference type="Gene3D" id="2.60.120.330">
    <property type="entry name" value="B-lactam Antibiotic, Isopenicillin N Synthase, Chain"/>
    <property type="match status" value="1"/>
</dbReference>
<evidence type="ECO:0000256" key="1">
    <source>
        <dbReference type="ARBA" id="ARBA00022723"/>
    </source>
</evidence>
<sequence length="308" mass="34220">MASNLCTIPVIDLQHFPAQLSKLVHVCQEWGCFRLVNHQNILSDSLMSEMKSVVKSLFDLPPEIKLRNTDVIAGSGYMAPSQINPLYEAFGLYISSQQDVDVFCSQLNASPYQRETLNKYATAVHELFVEISGKLADGLGISGFTIEEWPFQFRINKYNFTDETVGSSGVQIHTDSAFLTVLQDDEVVGGLEVMDMSGAFVPVDPWPSTLVVNLGDVGRAWSNGRLRTVTHRVQCKEASLRYSIASFLLGPKGTVEPPAELVDAAHPRLFAPFNIEDYRKLRYSTKLHAGETLDLLLIDSSKNYPGEK</sequence>
<evidence type="ECO:0000256" key="6">
    <source>
        <dbReference type="RuleBase" id="RU003682"/>
    </source>
</evidence>
<dbReference type="InterPro" id="IPR026992">
    <property type="entry name" value="DIOX_N"/>
</dbReference>
<keyword evidence="1 6" id="KW-0479">Metal-binding</keyword>
<reference evidence="8" key="2">
    <citation type="submission" date="2023-05" db="EMBL/GenBank/DDBJ databases">
        <authorList>
            <person name="Schelkunov M.I."/>
        </authorList>
    </citation>
    <scope>NUCLEOTIDE SEQUENCE</scope>
    <source>
        <strain evidence="8">Hsosn_3</strain>
        <tissue evidence="8">Leaf</tissue>
    </source>
</reference>
<keyword evidence="9" id="KW-1185">Reference proteome</keyword>
<evidence type="ECO:0000313" key="9">
    <source>
        <dbReference type="Proteomes" id="UP001237642"/>
    </source>
</evidence>
<dbReference type="EMBL" id="JAUIZM010000005">
    <property type="protein sequence ID" value="KAK1382930.1"/>
    <property type="molecule type" value="Genomic_DNA"/>
</dbReference>
<dbReference type="GO" id="GO:0046872">
    <property type="term" value="F:metal ion binding"/>
    <property type="evidence" value="ECO:0007669"/>
    <property type="project" value="UniProtKB-KW"/>
</dbReference>
<dbReference type="Pfam" id="PF14226">
    <property type="entry name" value="DIOX_N"/>
    <property type="match status" value="1"/>
</dbReference>
<evidence type="ECO:0000259" key="7">
    <source>
        <dbReference type="PROSITE" id="PS51471"/>
    </source>
</evidence>
<dbReference type="GO" id="GO:0016705">
    <property type="term" value="F:oxidoreductase activity, acting on paired donors, with incorporation or reduction of molecular oxygen"/>
    <property type="evidence" value="ECO:0007669"/>
    <property type="project" value="UniProtKB-ARBA"/>
</dbReference>
<keyword evidence="6" id="KW-0560">Oxidoreductase</keyword>
<evidence type="ECO:0000256" key="4">
    <source>
        <dbReference type="ARBA" id="ARBA00074102"/>
    </source>
</evidence>
<gene>
    <name evidence="8" type="ORF">POM88_020665</name>
</gene>
<keyword evidence="2 6" id="KW-0408">Iron</keyword>
<dbReference type="PROSITE" id="PS51471">
    <property type="entry name" value="FE2OG_OXY"/>
    <property type="match status" value="1"/>
</dbReference>
<comment type="similarity">
    <text evidence="6">Belongs to the iron/ascorbate-dependent oxidoreductase family.</text>
</comment>
<dbReference type="AlphaFoldDB" id="A0AAD8IFH8"/>
<dbReference type="Pfam" id="PF03171">
    <property type="entry name" value="2OG-FeII_Oxy"/>
    <property type="match status" value="1"/>
</dbReference>
<name>A0AAD8IFH8_9APIA</name>
<organism evidence="8 9">
    <name type="scientific">Heracleum sosnowskyi</name>
    <dbReference type="NCBI Taxonomy" id="360622"/>
    <lineage>
        <taxon>Eukaryota</taxon>
        <taxon>Viridiplantae</taxon>
        <taxon>Streptophyta</taxon>
        <taxon>Embryophyta</taxon>
        <taxon>Tracheophyta</taxon>
        <taxon>Spermatophyta</taxon>
        <taxon>Magnoliopsida</taxon>
        <taxon>eudicotyledons</taxon>
        <taxon>Gunneridae</taxon>
        <taxon>Pentapetalae</taxon>
        <taxon>asterids</taxon>
        <taxon>campanulids</taxon>
        <taxon>Apiales</taxon>
        <taxon>Apiaceae</taxon>
        <taxon>Apioideae</taxon>
        <taxon>apioid superclade</taxon>
        <taxon>Tordylieae</taxon>
        <taxon>Tordyliinae</taxon>
        <taxon>Heracleum</taxon>
    </lineage>
</organism>
<dbReference type="Proteomes" id="UP001237642">
    <property type="component" value="Unassembled WGS sequence"/>
</dbReference>
<reference evidence="8" key="1">
    <citation type="submission" date="2023-02" db="EMBL/GenBank/DDBJ databases">
        <title>Genome of toxic invasive species Heracleum sosnowskyi carries increased number of genes despite the absence of recent whole-genome duplications.</title>
        <authorList>
            <person name="Schelkunov M."/>
            <person name="Shtratnikova V."/>
            <person name="Makarenko M."/>
            <person name="Klepikova A."/>
            <person name="Omelchenko D."/>
            <person name="Novikova G."/>
            <person name="Obukhova E."/>
            <person name="Bogdanov V."/>
            <person name="Penin A."/>
            <person name="Logacheva M."/>
        </authorList>
    </citation>
    <scope>NUCLEOTIDE SEQUENCE</scope>
    <source>
        <strain evidence="8">Hsosn_3</strain>
        <tissue evidence="8">Leaf</tissue>
    </source>
</reference>